<proteinExistence type="predicted"/>
<evidence type="ECO:0000313" key="1">
    <source>
        <dbReference type="EMBL" id="MFC6385188.1"/>
    </source>
</evidence>
<organism evidence="1 2">
    <name type="scientific">Sporolactobacillus kofuensis</name>
    <dbReference type="NCBI Taxonomy" id="269672"/>
    <lineage>
        <taxon>Bacteria</taxon>
        <taxon>Bacillati</taxon>
        <taxon>Bacillota</taxon>
        <taxon>Bacilli</taxon>
        <taxon>Bacillales</taxon>
        <taxon>Sporolactobacillaceae</taxon>
        <taxon>Sporolactobacillus</taxon>
    </lineage>
</organism>
<name>A0ABW1WD31_9BACL</name>
<evidence type="ECO:0000313" key="2">
    <source>
        <dbReference type="Proteomes" id="UP001596267"/>
    </source>
</evidence>
<dbReference type="EMBL" id="JBHSTQ010000001">
    <property type="protein sequence ID" value="MFC6385188.1"/>
    <property type="molecule type" value="Genomic_DNA"/>
</dbReference>
<sequence length="57" mass="6672">MSDFERKVKQILLNDRSYDRSPNMDALEQRTGHDKKEIEETIKKLREIPRSQGGLGL</sequence>
<accession>A0ABW1WD31</accession>
<comment type="caution">
    <text evidence="1">The sequence shown here is derived from an EMBL/GenBank/DDBJ whole genome shotgun (WGS) entry which is preliminary data.</text>
</comment>
<keyword evidence="2" id="KW-1185">Reference proteome</keyword>
<reference evidence="2" key="1">
    <citation type="journal article" date="2019" name="Int. J. Syst. Evol. Microbiol.">
        <title>The Global Catalogue of Microorganisms (GCM) 10K type strain sequencing project: providing services to taxonomists for standard genome sequencing and annotation.</title>
        <authorList>
            <consortium name="The Broad Institute Genomics Platform"/>
            <consortium name="The Broad Institute Genome Sequencing Center for Infectious Disease"/>
            <person name="Wu L."/>
            <person name="Ma J."/>
        </authorList>
    </citation>
    <scope>NUCLEOTIDE SEQUENCE [LARGE SCALE GENOMIC DNA]</scope>
    <source>
        <strain evidence="2">CCUG 42001</strain>
    </source>
</reference>
<dbReference type="Proteomes" id="UP001596267">
    <property type="component" value="Unassembled WGS sequence"/>
</dbReference>
<gene>
    <name evidence="1" type="ORF">ACFP7A_01125</name>
</gene>
<protein>
    <submittedName>
        <fullName evidence="1">Uncharacterized protein</fullName>
    </submittedName>
</protein>
<dbReference type="RefSeq" id="WP_253077298.1">
    <property type="nucleotide sequence ID" value="NZ_JAMXWN010000019.1"/>
</dbReference>